<evidence type="ECO:0000256" key="1">
    <source>
        <dbReference type="ARBA" id="ARBA00001966"/>
    </source>
</evidence>
<evidence type="ECO:0000256" key="8">
    <source>
        <dbReference type="ARBA" id="ARBA00049934"/>
    </source>
</evidence>
<dbReference type="PANTHER" id="PTHR30038:SF8">
    <property type="entry name" value="ALDEHYDE FERREDOXIN OXIDOREDUCTASE"/>
    <property type="match status" value="1"/>
</dbReference>
<dbReference type="EMBL" id="ATHI01000027">
    <property type="protein sequence ID" value="EPR32431.1"/>
    <property type="molecule type" value="Genomic_DNA"/>
</dbReference>
<dbReference type="SUPFAM" id="SSF56228">
    <property type="entry name" value="Aldehyde ferredoxin oxidoreductase, N-terminal domain"/>
    <property type="match status" value="1"/>
</dbReference>
<dbReference type="Proteomes" id="UP000014975">
    <property type="component" value="Unassembled WGS sequence"/>
</dbReference>
<dbReference type="InterPro" id="IPR013984">
    <property type="entry name" value="Ald_Fedxn_OxRdtase_dom2"/>
</dbReference>
<accession>S7T774</accession>
<evidence type="ECO:0000259" key="9">
    <source>
        <dbReference type="SMART" id="SM00790"/>
    </source>
</evidence>
<organism evidence="10 11">
    <name type="scientific">Alkalidesulfovibrio alkalitolerans DSM 16529</name>
    <dbReference type="NCBI Taxonomy" id="1121439"/>
    <lineage>
        <taxon>Bacteria</taxon>
        <taxon>Pseudomonadati</taxon>
        <taxon>Thermodesulfobacteriota</taxon>
        <taxon>Desulfovibrionia</taxon>
        <taxon>Desulfovibrionales</taxon>
        <taxon>Desulfovibrionaceae</taxon>
        <taxon>Alkalidesulfovibrio</taxon>
    </lineage>
</organism>
<keyword evidence="7" id="KW-0411">Iron-sulfur</keyword>
<dbReference type="GO" id="GO:0051539">
    <property type="term" value="F:4 iron, 4 sulfur cluster binding"/>
    <property type="evidence" value="ECO:0007669"/>
    <property type="project" value="UniProtKB-KW"/>
</dbReference>
<evidence type="ECO:0000256" key="6">
    <source>
        <dbReference type="ARBA" id="ARBA00023004"/>
    </source>
</evidence>
<feature type="domain" description="Aldehyde ferredoxin oxidoreductase N-terminal" evidence="9">
    <location>
        <begin position="5"/>
        <end position="206"/>
    </location>
</feature>
<comment type="caution">
    <text evidence="10">The sequence shown here is derived from an EMBL/GenBank/DDBJ whole genome shotgun (WGS) entry which is preliminary data.</text>
</comment>
<comment type="similarity">
    <text evidence="2">Belongs to the AOR/FOR family.</text>
</comment>
<keyword evidence="4" id="KW-0479">Metal-binding</keyword>
<dbReference type="PANTHER" id="PTHR30038">
    <property type="entry name" value="ALDEHYDE FERREDOXIN OXIDOREDUCTASE"/>
    <property type="match status" value="1"/>
</dbReference>
<keyword evidence="5" id="KW-0560">Oxidoreductase</keyword>
<dbReference type="InterPro" id="IPR001203">
    <property type="entry name" value="OxRdtase_Ald_Fedxn_C"/>
</dbReference>
<dbReference type="InterPro" id="IPR013983">
    <property type="entry name" value="Ald_Fedxn_OxRdtase_N"/>
</dbReference>
<evidence type="ECO:0000313" key="11">
    <source>
        <dbReference type="Proteomes" id="UP000014975"/>
    </source>
</evidence>
<name>S7T774_9BACT</name>
<reference evidence="10 11" key="1">
    <citation type="journal article" date="2013" name="Genome Announc.">
        <title>Draft genome sequences for three mercury-methylating, sulfate-reducing bacteria.</title>
        <authorList>
            <person name="Brown S.D."/>
            <person name="Hurt R.A.Jr."/>
            <person name="Gilmour C.C."/>
            <person name="Elias D.A."/>
        </authorList>
    </citation>
    <scope>NUCLEOTIDE SEQUENCE [LARGE SCALE GENOMIC DNA]</scope>
    <source>
        <strain evidence="10 11">DSM 16529</strain>
    </source>
</reference>
<proteinExistence type="inferred from homology"/>
<dbReference type="Gene3D" id="3.60.9.10">
    <property type="entry name" value="Aldehyde ferredoxin oxidoreductase, N-terminal domain"/>
    <property type="match status" value="1"/>
</dbReference>
<dbReference type="STRING" id="1121439.dsat_0783"/>
<dbReference type="AlphaFoldDB" id="S7T774"/>
<keyword evidence="6" id="KW-0408">Iron</keyword>
<dbReference type="Pfam" id="PF01314">
    <property type="entry name" value="AFOR_C"/>
    <property type="match status" value="1"/>
</dbReference>
<dbReference type="SUPFAM" id="SSF48310">
    <property type="entry name" value="Aldehyde ferredoxin oxidoreductase, C-terminal domains"/>
    <property type="match status" value="1"/>
</dbReference>
<evidence type="ECO:0000256" key="4">
    <source>
        <dbReference type="ARBA" id="ARBA00022723"/>
    </source>
</evidence>
<keyword evidence="3" id="KW-0004">4Fe-4S</keyword>
<dbReference type="PATRIC" id="fig|1121439.3.peg.2146"/>
<sequence>MSDAAFRVCIVHLDEGKGEIVSFGDKNLHIGGSGLAAALFEKYGLPNESWSHPDQPLIFAIGCLTGYFPLMSKVVAGFKSPYHDQYAESHAGGRLALAMRFAGYDAIVLRGRARLPVAVHVGARVIETKDANYLWGANVFTTGRVIRRAFPGASGHRSIMRIGPAGETLSAYGCINVDTFRHFGRLGSGSVMGVKNVKAIVVSGDSDLPLPGPDPKAYGKLFKKVYEDMTATEMMSKYHNLGTPGNVIPINELKSLPIRNLQQTTDPDAVGISGEKFAADLLIRNAACAGCPVGCIHVGMLREQFQDEHRFQIRQVSYDHELIFALGSMVGVMDASGALALMDEVEKQGLDAMSAGVALAWATEAYQKGLLTKEQVEYDLAFGNVDAYKEAIWCLGHGKNEFYRALAQGAMVAAKKFGGEDFACVLGQEMAGYATGETFFASQSLSFRHSHLDTGAYGYDQKEHDKNADKAVKYFVDDERERVILTSLVSCLFARGVYKKGLLAECLTSVGLPDLAANLDKAADEMQRLRWRMRLSTGYEPEKTSVPKRFLEVETWAGKMDPGYLDAVRAGYIKAIRELGAPRGES</sequence>
<dbReference type="GO" id="GO:0009055">
    <property type="term" value="F:electron transfer activity"/>
    <property type="evidence" value="ECO:0007669"/>
    <property type="project" value="InterPro"/>
</dbReference>
<gene>
    <name evidence="10" type="ORF">dsat_0783</name>
</gene>
<dbReference type="Gene3D" id="1.10.569.10">
    <property type="entry name" value="Aldehyde Ferredoxin Oxidoreductase Protein, subunit A, domain 2"/>
    <property type="match status" value="1"/>
</dbReference>
<dbReference type="InterPro" id="IPR036021">
    <property type="entry name" value="Tungsten_al_ferr_oxy-like_C"/>
</dbReference>
<dbReference type="RefSeq" id="WP_020887480.1">
    <property type="nucleotide sequence ID" value="NZ_ATHI01000027.1"/>
</dbReference>
<keyword evidence="11" id="KW-1185">Reference proteome</keyword>
<dbReference type="eggNOG" id="COG2414">
    <property type="taxonomic scope" value="Bacteria"/>
</dbReference>
<comment type="cofactor">
    <cofactor evidence="1">
        <name>[4Fe-4S] cluster</name>
        <dbReference type="ChEBI" id="CHEBI:49883"/>
    </cofactor>
</comment>
<evidence type="ECO:0000256" key="7">
    <source>
        <dbReference type="ARBA" id="ARBA00023014"/>
    </source>
</evidence>
<dbReference type="OrthoDB" id="9763894at2"/>
<dbReference type="Gene3D" id="1.10.599.10">
    <property type="entry name" value="Aldehyde Ferredoxin Oxidoreductase Protein, subunit A, domain 3"/>
    <property type="match status" value="1"/>
</dbReference>
<dbReference type="InterPro" id="IPR013985">
    <property type="entry name" value="Ald_Fedxn_OxRdtase_dom3"/>
</dbReference>
<dbReference type="Pfam" id="PF02730">
    <property type="entry name" value="AFOR_N"/>
    <property type="match status" value="1"/>
</dbReference>
<evidence type="ECO:0000256" key="5">
    <source>
        <dbReference type="ARBA" id="ARBA00023002"/>
    </source>
</evidence>
<dbReference type="SMART" id="SM00790">
    <property type="entry name" value="AFOR_N"/>
    <property type="match status" value="1"/>
</dbReference>
<dbReference type="GO" id="GO:0016625">
    <property type="term" value="F:oxidoreductase activity, acting on the aldehyde or oxo group of donors, iron-sulfur protein as acceptor"/>
    <property type="evidence" value="ECO:0007669"/>
    <property type="project" value="InterPro"/>
</dbReference>
<evidence type="ECO:0000256" key="2">
    <source>
        <dbReference type="ARBA" id="ARBA00011032"/>
    </source>
</evidence>
<evidence type="ECO:0000313" key="10">
    <source>
        <dbReference type="EMBL" id="EPR32431.1"/>
    </source>
</evidence>
<protein>
    <submittedName>
        <fullName evidence="10">Aldehyde ferredoxin oxidoreductase</fullName>
    </submittedName>
</protein>
<dbReference type="InterPro" id="IPR051919">
    <property type="entry name" value="W-dependent_AOR"/>
</dbReference>
<dbReference type="InterPro" id="IPR036503">
    <property type="entry name" value="Ald_Fedxn_OxRdtase_N_sf"/>
</dbReference>
<comment type="cofactor">
    <cofactor evidence="8">
        <name>tungstopterin</name>
        <dbReference type="ChEBI" id="CHEBI:30402"/>
    </cofactor>
</comment>
<dbReference type="GO" id="GO:0046872">
    <property type="term" value="F:metal ion binding"/>
    <property type="evidence" value="ECO:0007669"/>
    <property type="project" value="UniProtKB-KW"/>
</dbReference>
<evidence type="ECO:0000256" key="3">
    <source>
        <dbReference type="ARBA" id="ARBA00022485"/>
    </source>
</evidence>